<dbReference type="CDD" id="cd07040">
    <property type="entry name" value="HP"/>
    <property type="match status" value="1"/>
</dbReference>
<keyword evidence="1" id="KW-1133">Transmembrane helix</keyword>
<feature type="transmembrane region" description="Helical" evidence="1">
    <location>
        <begin position="9"/>
        <end position="30"/>
    </location>
</feature>
<keyword evidence="3" id="KW-1185">Reference proteome</keyword>
<reference evidence="2 3" key="1">
    <citation type="journal article" date="2014" name="PLoS ONE">
        <title>Physiological and genomic features of a novel sulfur-oxidizing gammaproteobacterium belonging to a previously uncultivated symbiotic lineage isolated from a hydrothermal vent.</title>
        <authorList>
            <person name="Nunoura T."/>
            <person name="Takaki Y."/>
            <person name="Kazama H."/>
            <person name="Kakuta J."/>
            <person name="Shimamura S."/>
            <person name="Makita H."/>
            <person name="Hirai M."/>
            <person name="Miyazaki M."/>
            <person name="Takai K."/>
        </authorList>
    </citation>
    <scope>NUCLEOTIDE SEQUENCE [LARGE SCALE GENOMIC DNA]</scope>
    <source>
        <strain evidence="2 3">Hiromi1</strain>
    </source>
</reference>
<sequence>MAERGRFPVLYWGSILLLLLMLAFSGWWWYRSTIGSCDNLLDDPVTRAYVQRMWKNGRITVLMLHTDRCRDGEGQHCIEGLTAKGEADAKDIGAGMKRLFPGSFDLYSSKVDRAAATARLAFGRSPEVVPWLGEDCEADLQEQLVKPHKGNQVMVTHSTCLGLLTDGKGDKLIPFKPAGHEDCGLAVFLLRPEDGGIPKVLACAWPGDWGDAAHG</sequence>
<gene>
    <name evidence="2" type="ORF">TBH_C0450</name>
</gene>
<dbReference type="InterPro" id="IPR029033">
    <property type="entry name" value="His_PPase_superfam"/>
</dbReference>
<accession>A0A7U6GGX7</accession>
<evidence type="ECO:0000313" key="2">
    <source>
        <dbReference type="EMBL" id="BAO43395.1"/>
    </source>
</evidence>
<protein>
    <recommendedName>
        <fullName evidence="4">Histidine phosphatase family protein</fullName>
    </recommendedName>
</protein>
<evidence type="ECO:0000256" key="1">
    <source>
        <dbReference type="SAM" id="Phobius"/>
    </source>
</evidence>
<dbReference type="SUPFAM" id="SSF53254">
    <property type="entry name" value="Phosphoglycerate mutase-like"/>
    <property type="match status" value="1"/>
</dbReference>
<dbReference type="RefSeq" id="WP_041065035.1">
    <property type="nucleotide sequence ID" value="NZ_AP012273.1"/>
</dbReference>
<dbReference type="Gene3D" id="3.40.50.1240">
    <property type="entry name" value="Phosphoglycerate mutase-like"/>
    <property type="match status" value="1"/>
</dbReference>
<evidence type="ECO:0008006" key="4">
    <source>
        <dbReference type="Google" id="ProtNLM"/>
    </source>
</evidence>
<name>A0A7U6GGX7_9GAMM</name>
<evidence type="ECO:0000313" key="3">
    <source>
        <dbReference type="Proteomes" id="UP000031631"/>
    </source>
</evidence>
<keyword evidence="1" id="KW-0472">Membrane</keyword>
<organism evidence="2 3">
    <name type="scientific">Thiolapillus brandeum</name>
    <dbReference type="NCBI Taxonomy" id="1076588"/>
    <lineage>
        <taxon>Bacteria</taxon>
        <taxon>Pseudomonadati</taxon>
        <taxon>Pseudomonadota</taxon>
        <taxon>Gammaproteobacteria</taxon>
        <taxon>Chromatiales</taxon>
        <taxon>Sedimenticolaceae</taxon>
        <taxon>Thiolapillus</taxon>
    </lineage>
</organism>
<dbReference type="EMBL" id="AP012273">
    <property type="protein sequence ID" value="BAO43395.1"/>
    <property type="molecule type" value="Genomic_DNA"/>
</dbReference>
<dbReference type="KEGG" id="tbn:TBH_C0450"/>
<dbReference type="AlphaFoldDB" id="A0A7U6GGX7"/>
<dbReference type="OrthoDB" id="6195868at2"/>
<keyword evidence="1" id="KW-0812">Transmembrane</keyword>
<dbReference type="Proteomes" id="UP000031631">
    <property type="component" value="Chromosome"/>
</dbReference>
<proteinExistence type="predicted"/>